<dbReference type="AlphaFoldDB" id="A0A510URA5"/>
<name>A0A510URA5_ALIFS</name>
<evidence type="ECO:0000313" key="2">
    <source>
        <dbReference type="Proteomes" id="UP000321787"/>
    </source>
</evidence>
<dbReference type="RefSeq" id="WP_146866657.1">
    <property type="nucleotide sequence ID" value="NZ_BJTZ01000053.1"/>
</dbReference>
<reference evidence="1 2" key="1">
    <citation type="submission" date="2019-07" db="EMBL/GenBank/DDBJ databases">
        <title>Whole genome shotgun sequence of Aliivibrio fischeri NBRC 101058.</title>
        <authorList>
            <person name="Hosoyama A."/>
            <person name="Uohara A."/>
            <person name="Ohji S."/>
            <person name="Ichikawa N."/>
        </authorList>
    </citation>
    <scope>NUCLEOTIDE SEQUENCE [LARGE SCALE GENOMIC DNA]</scope>
    <source>
        <strain evidence="1 2">NBRC 101058</strain>
    </source>
</reference>
<dbReference type="EMBL" id="BJTZ01000053">
    <property type="protein sequence ID" value="GEK15991.1"/>
    <property type="molecule type" value="Genomic_DNA"/>
</dbReference>
<organism evidence="1 2">
    <name type="scientific">Aliivibrio fischeri</name>
    <name type="common">Vibrio fischeri</name>
    <dbReference type="NCBI Taxonomy" id="668"/>
    <lineage>
        <taxon>Bacteria</taxon>
        <taxon>Pseudomonadati</taxon>
        <taxon>Pseudomonadota</taxon>
        <taxon>Gammaproteobacteria</taxon>
        <taxon>Vibrionales</taxon>
        <taxon>Vibrionaceae</taxon>
        <taxon>Aliivibrio</taxon>
    </lineage>
</organism>
<evidence type="ECO:0000313" key="1">
    <source>
        <dbReference type="EMBL" id="GEK15991.1"/>
    </source>
</evidence>
<dbReference type="Proteomes" id="UP000321787">
    <property type="component" value="Unassembled WGS sequence"/>
</dbReference>
<sequence>MELVDWTPPPCPTCGADEMYHKLVSHIPSSKAFRTLNGWYCGKCHAGAFQLGNVTESDAVRFAISLINK</sequence>
<accession>A0A510URA5</accession>
<gene>
    <name evidence="1" type="ORF">AFI02nite_40270</name>
</gene>
<proteinExistence type="predicted"/>
<comment type="caution">
    <text evidence="1">The sequence shown here is derived from an EMBL/GenBank/DDBJ whole genome shotgun (WGS) entry which is preliminary data.</text>
</comment>
<protein>
    <submittedName>
        <fullName evidence="1">Phage protein</fullName>
    </submittedName>
</protein>